<accession>A0A5C5S2S2</accession>
<evidence type="ECO:0000313" key="1">
    <source>
        <dbReference type="EMBL" id="TWS29717.1"/>
    </source>
</evidence>
<dbReference type="Proteomes" id="UP000319375">
    <property type="component" value="Unassembled WGS sequence"/>
</dbReference>
<evidence type="ECO:0000313" key="2">
    <source>
        <dbReference type="Proteomes" id="UP000319375"/>
    </source>
</evidence>
<gene>
    <name evidence="1" type="ORF">FK530_04015</name>
</gene>
<dbReference type="OrthoDB" id="3829432at2"/>
<dbReference type="RefSeq" id="WP_146485698.1">
    <property type="nucleotide sequence ID" value="NZ_VIGX01000002.1"/>
</dbReference>
<sequence>MRFVTTSDFTPEKPWDAIDLASLHTATVRLHWTDREYVWHRNDGIEVFAVVAGEVDMHYRDEHGEEHVRRLSPGTVCVAEVGDEHKAVPVGEASILVVEKAGSI</sequence>
<proteinExistence type="predicted"/>
<dbReference type="SUPFAM" id="SSF51182">
    <property type="entry name" value="RmlC-like cupins"/>
    <property type="match status" value="1"/>
</dbReference>
<keyword evidence="2" id="KW-1185">Reference proteome</keyword>
<reference evidence="1 2" key="1">
    <citation type="submission" date="2019-06" db="EMBL/GenBank/DDBJ databases">
        <title>Tsukamurella conjunctivitidis sp. nov., Tsukamurella assacharolytica sp. nov. and Tsukamurella sputae sp. nov. isolated from patients with conjunctivitis, bacteraemia (lymphoma) and respiratory infection (sputum) in Hong Kong.</title>
        <authorList>
            <person name="Teng J.L.L."/>
            <person name="Lee H.H."/>
            <person name="Fong J.Y.H."/>
            <person name="Fok K.M.N."/>
            <person name="Lau S.K.P."/>
            <person name="Woo P.C.Y."/>
        </authorList>
    </citation>
    <scope>NUCLEOTIDE SEQUENCE [LARGE SCALE GENOMIC DNA]</scope>
    <source>
        <strain evidence="1 2">HKU72</strain>
    </source>
</reference>
<dbReference type="EMBL" id="VIGX01000002">
    <property type="protein sequence ID" value="TWS29717.1"/>
    <property type="molecule type" value="Genomic_DNA"/>
</dbReference>
<dbReference type="InterPro" id="IPR011051">
    <property type="entry name" value="RmlC_Cupin_sf"/>
</dbReference>
<dbReference type="AlphaFoldDB" id="A0A5C5S2S2"/>
<dbReference type="InterPro" id="IPR014710">
    <property type="entry name" value="RmlC-like_jellyroll"/>
</dbReference>
<name>A0A5C5S2S2_9ACTN</name>
<comment type="caution">
    <text evidence="1">The sequence shown here is derived from an EMBL/GenBank/DDBJ whole genome shotgun (WGS) entry which is preliminary data.</text>
</comment>
<organism evidence="1 2">
    <name type="scientific">Tsukamurella conjunctivitidis</name>
    <dbReference type="NCBI Taxonomy" id="2592068"/>
    <lineage>
        <taxon>Bacteria</taxon>
        <taxon>Bacillati</taxon>
        <taxon>Actinomycetota</taxon>
        <taxon>Actinomycetes</taxon>
        <taxon>Mycobacteriales</taxon>
        <taxon>Tsukamurellaceae</taxon>
        <taxon>Tsukamurella</taxon>
    </lineage>
</organism>
<dbReference type="Gene3D" id="2.60.120.10">
    <property type="entry name" value="Jelly Rolls"/>
    <property type="match status" value="1"/>
</dbReference>
<protein>
    <submittedName>
        <fullName evidence="1">Cupin</fullName>
    </submittedName>
</protein>